<name>A0A5Q6PKK3_VIBCL</name>
<organism evidence="1 2">
    <name type="scientific">Vibrio cholerae</name>
    <dbReference type="NCBI Taxonomy" id="666"/>
    <lineage>
        <taxon>Bacteria</taxon>
        <taxon>Pseudomonadati</taxon>
        <taxon>Pseudomonadota</taxon>
        <taxon>Gammaproteobacteria</taxon>
        <taxon>Vibrionales</taxon>
        <taxon>Vibrionaceae</taxon>
        <taxon>Vibrio</taxon>
    </lineage>
</organism>
<reference evidence="1 2" key="1">
    <citation type="submission" date="2019-09" db="EMBL/GenBank/DDBJ databases">
        <authorList>
            <person name="Kritzky A."/>
            <person name="Schelkanova E.Y."/>
            <person name="Alkhova Z.V."/>
            <person name="Smirnova N.I."/>
        </authorList>
    </citation>
    <scope>NUCLEOTIDE SEQUENCE [LARGE SCALE GENOMIC DNA]</scope>
    <source>
        <strain evidence="1 2">M1526</strain>
    </source>
</reference>
<proteinExistence type="predicted"/>
<sequence>MFSNKVNHTIGQGQVITSQNIFDLEMLLLDSDGMLNVVSEKELSQFTRKQFQYFCVKHGFYSIPTIELIDFIKGKISNIEKTIEIGSGNGVYGRSLGIIATDNFMQDPKKASKFSGVVSEYANLRQEVVPYGDNVIELDGREAVRKYKAETVVCSWVTHKYNPLKMHLGGNKYGVDFKWILDRNHTKRLILVGNKNTHKNNPIMDLPHQEFDLDGQIYSRSAMPELDRVFIWDC</sequence>
<comment type="caution">
    <text evidence="1">The sequence shown here is derived from an EMBL/GenBank/DDBJ whole genome shotgun (WGS) entry which is preliminary data.</text>
</comment>
<accession>A0A5Q6PKK3</accession>
<gene>
    <name evidence="1" type="ORF">F0M16_08155</name>
</gene>
<protein>
    <submittedName>
        <fullName evidence="1">Uncharacterized protein</fullName>
    </submittedName>
</protein>
<dbReference type="EMBL" id="VUAA01000007">
    <property type="protein sequence ID" value="KAA1255180.1"/>
    <property type="molecule type" value="Genomic_DNA"/>
</dbReference>
<dbReference type="Proteomes" id="UP000323225">
    <property type="component" value="Unassembled WGS sequence"/>
</dbReference>
<dbReference type="AlphaFoldDB" id="A0A5Q6PKK3"/>
<evidence type="ECO:0000313" key="1">
    <source>
        <dbReference type="EMBL" id="KAA1255180.1"/>
    </source>
</evidence>
<evidence type="ECO:0000313" key="2">
    <source>
        <dbReference type="Proteomes" id="UP000323225"/>
    </source>
</evidence>